<dbReference type="SUPFAM" id="SSF69304">
    <property type="entry name" value="Tricorn protease N-terminal domain"/>
    <property type="match status" value="1"/>
</dbReference>
<dbReference type="Pfam" id="PF07676">
    <property type="entry name" value="PD40"/>
    <property type="match status" value="5"/>
</dbReference>
<feature type="domain" description="TolB N-terminal" evidence="6">
    <location>
        <begin position="56"/>
        <end position="171"/>
    </location>
</feature>
<comment type="function">
    <text evidence="5">Part of the Tol-Pal system, which plays a role in outer membrane invagination during cell division and is important for maintaining outer membrane integrity.</text>
</comment>
<dbReference type="InterPro" id="IPR014167">
    <property type="entry name" value="Tol-Pal_TolB"/>
</dbReference>
<dbReference type="Gene3D" id="3.40.50.10070">
    <property type="entry name" value="TolB, N-terminal domain"/>
    <property type="match status" value="1"/>
</dbReference>
<dbReference type="GO" id="GO:0042597">
    <property type="term" value="C:periplasmic space"/>
    <property type="evidence" value="ECO:0007669"/>
    <property type="project" value="UniProtKB-SubCell"/>
</dbReference>
<dbReference type="NCBIfam" id="TIGR02800">
    <property type="entry name" value="propeller_TolB"/>
    <property type="match status" value="1"/>
</dbReference>
<keyword evidence="8" id="KW-1185">Reference proteome</keyword>
<evidence type="ECO:0000256" key="2">
    <source>
        <dbReference type="ARBA" id="ARBA00009820"/>
    </source>
</evidence>
<dbReference type="SUPFAM" id="SSF52964">
    <property type="entry name" value="TolB, N-terminal domain"/>
    <property type="match status" value="1"/>
</dbReference>
<evidence type="ECO:0000313" key="8">
    <source>
        <dbReference type="Proteomes" id="UP000304864"/>
    </source>
</evidence>
<accession>A0A4P9K9K2</accession>
<name>A0A4P9K9K2_9GAMM</name>
<comment type="similarity">
    <text evidence="2 5">Belongs to the TolB family.</text>
</comment>
<dbReference type="GO" id="GO:0051301">
    <property type="term" value="P:cell division"/>
    <property type="evidence" value="ECO:0007669"/>
    <property type="project" value="UniProtKB-UniRule"/>
</dbReference>
<proteinExistence type="inferred from homology"/>
<gene>
    <name evidence="5 7" type="primary">tolB</name>
    <name evidence="7" type="ORF">FE785_06985</name>
</gene>
<keyword evidence="5" id="KW-0131">Cell cycle</keyword>
<dbReference type="OrthoDB" id="9802240at2"/>
<protein>
    <recommendedName>
        <fullName evidence="5">Tol-Pal system protein TolB</fullName>
    </recommendedName>
</protein>
<dbReference type="KEGG" id="thig:FE785_06985"/>
<dbReference type="InterPro" id="IPR011659">
    <property type="entry name" value="WD40"/>
</dbReference>
<dbReference type="InterPro" id="IPR007195">
    <property type="entry name" value="TolB_N"/>
</dbReference>
<dbReference type="AlphaFoldDB" id="A0A4P9K9K2"/>
<dbReference type="PANTHER" id="PTHR36842">
    <property type="entry name" value="PROTEIN TOLB HOMOLOG"/>
    <property type="match status" value="1"/>
</dbReference>
<reference evidence="7 8" key="1">
    <citation type="submission" date="2019-05" db="EMBL/GenBank/DDBJ databases">
        <title>Thiomicrorhabdus sediminis sp. nov, a novel sulfur-oxidizing bacterium isolated from coastal sediment.</title>
        <authorList>
            <person name="Liu X."/>
        </authorList>
    </citation>
    <scope>NUCLEOTIDE SEQUENCE [LARGE SCALE GENOMIC DNA]</scope>
    <source>
        <strain evidence="7 8">G1</strain>
    </source>
</reference>
<evidence type="ECO:0000256" key="3">
    <source>
        <dbReference type="ARBA" id="ARBA00022729"/>
    </source>
</evidence>
<keyword evidence="4 5" id="KW-0574">Periplasm</keyword>
<dbReference type="Gene3D" id="2.120.10.30">
    <property type="entry name" value="TolB, C-terminal domain"/>
    <property type="match status" value="1"/>
</dbReference>
<dbReference type="InterPro" id="IPR011042">
    <property type="entry name" value="6-blade_b-propeller_TolB-like"/>
</dbReference>
<organism evidence="7 8">
    <name type="scientific">Thiomicrorhabdus sediminis</name>
    <dbReference type="NCBI Taxonomy" id="2580412"/>
    <lineage>
        <taxon>Bacteria</taxon>
        <taxon>Pseudomonadati</taxon>
        <taxon>Pseudomonadota</taxon>
        <taxon>Gammaproteobacteria</taxon>
        <taxon>Thiotrichales</taxon>
        <taxon>Piscirickettsiaceae</taxon>
        <taxon>Thiomicrorhabdus</taxon>
    </lineage>
</organism>
<keyword evidence="5" id="KW-0132">Cell division</keyword>
<evidence type="ECO:0000259" key="6">
    <source>
        <dbReference type="Pfam" id="PF04052"/>
    </source>
</evidence>
<evidence type="ECO:0000256" key="1">
    <source>
        <dbReference type="ARBA" id="ARBA00004418"/>
    </source>
</evidence>
<sequence>MVIPLKTVQTRKRSILFANPVNKQALSAVLKNLQQTLKIATLSLLLWFVPQAQAELTIEISDSYENALPIAIVPFAYESNSLMPTDPATQQTQAPVDIAAIVKADLRRSGRFKPLNPASFPMLLSEPEQIEYSDWKALDIDNMLIGKVVAEGNGLYQIDMRFMDVLRKNQVIGKRWRNIPATSLRQVAHQISDLIYEELTGVRGAFNTQIAYVTVKKVAGKRQFTLEISDADGHNPQPILRSRQPIMSPSWSPDGSKLAYVSFESGRSNIIVQSLDGRYRKVIADYKGINGAPAWSPDGSKIALTLSKDGSADIYILDLATQRLQRVTRHWSIETEAAWAPNGRSLYFNSDRRGQPQVFQVFLDTMEVSRITFEGKYNANPEISPDGRYLAVVNGNGGFHISLQDLYSNEFTKLTDTYLDESPSFAPNGEMILYAMNKNGKGELAVVAIDGKTSQTLKVKDGEVREPAWGPFLTR</sequence>
<evidence type="ECO:0000256" key="4">
    <source>
        <dbReference type="ARBA" id="ARBA00022764"/>
    </source>
</evidence>
<keyword evidence="3 5" id="KW-0732">Signal</keyword>
<dbReference type="Pfam" id="PF04052">
    <property type="entry name" value="TolB_N"/>
    <property type="match status" value="1"/>
</dbReference>
<dbReference type="GO" id="GO:0017038">
    <property type="term" value="P:protein import"/>
    <property type="evidence" value="ECO:0007669"/>
    <property type="project" value="InterPro"/>
</dbReference>
<dbReference type="HAMAP" id="MF_00671">
    <property type="entry name" value="TolB"/>
    <property type="match status" value="1"/>
</dbReference>
<evidence type="ECO:0000256" key="5">
    <source>
        <dbReference type="HAMAP-Rule" id="MF_00671"/>
    </source>
</evidence>
<dbReference type="PANTHER" id="PTHR36842:SF1">
    <property type="entry name" value="PROTEIN TOLB"/>
    <property type="match status" value="1"/>
</dbReference>
<comment type="subunit">
    <text evidence="5">The Tol-Pal system is composed of five core proteins: the inner membrane proteins TolA, TolQ and TolR, the periplasmic protein TolB and the outer membrane protein Pal. They form a network linking the inner and outer membranes and the peptidoglycan layer.</text>
</comment>
<dbReference type="EMBL" id="CP040602">
    <property type="protein sequence ID" value="QCU91150.1"/>
    <property type="molecule type" value="Genomic_DNA"/>
</dbReference>
<comment type="subcellular location">
    <subcellularLocation>
        <location evidence="1 5">Periplasm</location>
    </subcellularLocation>
</comment>
<dbReference type="Proteomes" id="UP000304864">
    <property type="component" value="Chromosome"/>
</dbReference>
<evidence type="ECO:0000313" key="7">
    <source>
        <dbReference type="EMBL" id="QCU91150.1"/>
    </source>
</evidence>